<dbReference type="AlphaFoldDB" id="A0A8J6M7S3"/>
<organism evidence="2 3">
    <name type="scientific">Flintibacter hominis</name>
    <dbReference type="NCBI Taxonomy" id="2763048"/>
    <lineage>
        <taxon>Bacteria</taxon>
        <taxon>Bacillati</taxon>
        <taxon>Bacillota</taxon>
        <taxon>Clostridia</taxon>
        <taxon>Eubacteriales</taxon>
        <taxon>Flintibacter</taxon>
    </lineage>
</organism>
<dbReference type="EMBL" id="JACOPO010000010">
    <property type="protein sequence ID" value="MBC5723593.1"/>
    <property type="molecule type" value="Genomic_DNA"/>
</dbReference>
<sequence>MTFERITSPDHPAFDRAFALYTISFPLHEQRTREKQERVLSHPEYHFDVIWEGETFVGILLHWEEEGFSYVEHFATDPALRGQGLGARALELLNSRGKSVVLEIDPPVDELSIRRKGFYQRAGFWENPFLHVHPPYRPQFKGHPLTVMTYPTPWDRGTYETFWVCLRDTVMADCKTDEQ</sequence>
<gene>
    <name evidence="2" type="ORF">H8S11_12315</name>
</gene>
<keyword evidence="3" id="KW-1185">Reference proteome</keyword>
<dbReference type="GO" id="GO:0016747">
    <property type="term" value="F:acyltransferase activity, transferring groups other than amino-acyl groups"/>
    <property type="evidence" value="ECO:0007669"/>
    <property type="project" value="InterPro"/>
</dbReference>
<comment type="caution">
    <text evidence="2">The sequence shown here is derived from an EMBL/GenBank/DDBJ whole genome shotgun (WGS) entry which is preliminary data.</text>
</comment>
<dbReference type="SUPFAM" id="SSF55729">
    <property type="entry name" value="Acyl-CoA N-acyltransferases (Nat)"/>
    <property type="match status" value="1"/>
</dbReference>
<protein>
    <submittedName>
        <fullName evidence="2">GNAT family N-acetyltransferase</fullName>
    </submittedName>
</protein>
<evidence type="ECO:0000259" key="1">
    <source>
        <dbReference type="PROSITE" id="PS51186"/>
    </source>
</evidence>
<dbReference type="InterPro" id="IPR016181">
    <property type="entry name" value="Acyl_CoA_acyltransferase"/>
</dbReference>
<dbReference type="InterPro" id="IPR000182">
    <property type="entry name" value="GNAT_dom"/>
</dbReference>
<dbReference type="RefSeq" id="WP_147570883.1">
    <property type="nucleotide sequence ID" value="NZ_JACOPO010000010.1"/>
</dbReference>
<evidence type="ECO:0000313" key="3">
    <source>
        <dbReference type="Proteomes" id="UP000628736"/>
    </source>
</evidence>
<dbReference type="PROSITE" id="PS51186">
    <property type="entry name" value="GNAT"/>
    <property type="match status" value="1"/>
</dbReference>
<name>A0A8J6M7S3_9FIRM</name>
<dbReference type="CDD" id="cd04301">
    <property type="entry name" value="NAT_SF"/>
    <property type="match status" value="1"/>
</dbReference>
<feature type="domain" description="N-acetyltransferase" evidence="1">
    <location>
        <begin position="1"/>
        <end position="153"/>
    </location>
</feature>
<accession>A0A8J6M7S3</accession>
<dbReference type="Gene3D" id="3.40.630.30">
    <property type="match status" value="1"/>
</dbReference>
<dbReference type="Proteomes" id="UP000628736">
    <property type="component" value="Unassembled WGS sequence"/>
</dbReference>
<evidence type="ECO:0000313" key="2">
    <source>
        <dbReference type="EMBL" id="MBC5723593.1"/>
    </source>
</evidence>
<proteinExistence type="predicted"/>
<dbReference type="Pfam" id="PF00583">
    <property type="entry name" value="Acetyltransf_1"/>
    <property type="match status" value="1"/>
</dbReference>
<reference evidence="2" key="1">
    <citation type="submission" date="2020-08" db="EMBL/GenBank/DDBJ databases">
        <title>Genome public.</title>
        <authorList>
            <person name="Liu C."/>
            <person name="Sun Q."/>
        </authorList>
    </citation>
    <scope>NUCLEOTIDE SEQUENCE</scope>
    <source>
        <strain evidence="2">NSJ-23</strain>
    </source>
</reference>